<organism evidence="2">
    <name type="scientific">uncultured marine bacterium EB80_02D08</name>
    <dbReference type="NCBI Taxonomy" id="415441"/>
    <lineage>
        <taxon>Bacteria</taxon>
        <taxon>environmental samples</taxon>
    </lineage>
</organism>
<proteinExistence type="predicted"/>
<name>A4GJW3_9BACT</name>
<dbReference type="InterPro" id="IPR019253">
    <property type="entry name" value="DUF2244_TM"/>
</dbReference>
<dbReference type="AlphaFoldDB" id="A4GJW3"/>
<reference evidence="2" key="1">
    <citation type="journal article" date="2007" name="Environ. Microbiol.">
        <title>Proteorhodopsin photosystem gene clusters exhibit co-evolutionary trends and shared ancestry among diverse marine microbial phyla.</title>
        <authorList>
            <person name="McCarren J."/>
            <person name="Delong E.F."/>
        </authorList>
    </citation>
    <scope>NUCLEOTIDE SEQUENCE</scope>
</reference>
<feature type="transmembrane region" description="Helical" evidence="1">
    <location>
        <begin position="53"/>
        <end position="72"/>
    </location>
</feature>
<dbReference type="Pfam" id="PF10003">
    <property type="entry name" value="DUF2244"/>
    <property type="match status" value="1"/>
</dbReference>
<evidence type="ECO:0000256" key="1">
    <source>
        <dbReference type="SAM" id="Phobius"/>
    </source>
</evidence>
<keyword evidence="1" id="KW-1133">Transmembrane helix</keyword>
<gene>
    <name evidence="2" type="ORF">MBMO_EB80-02D08.0040</name>
</gene>
<dbReference type="EMBL" id="EF107104">
    <property type="protein sequence ID" value="ABL97408.1"/>
    <property type="molecule type" value="Genomic_DNA"/>
</dbReference>
<sequence>MVSVQKLNDQKFLVSLSPNSSLVGINRIIFISGISLVCGGIAITFFFLGATLILPFAGLELAILFTAFYLSFRQSGKREKIFISQDLVTIEKGSSYAEYKWEEFRSFTSFEVTKDRREQLKLSFRSKGQNIEVGQFLNEEDKITLKDEVSLIIEELNLETFSSPGL</sequence>
<keyword evidence="1" id="KW-0472">Membrane</keyword>
<protein>
    <recommendedName>
        <fullName evidence="3">DUF2244 domain-containing protein</fullName>
    </recommendedName>
</protein>
<accession>A4GJW3</accession>
<feature type="transmembrane region" description="Helical" evidence="1">
    <location>
        <begin position="28"/>
        <end position="47"/>
    </location>
</feature>
<evidence type="ECO:0000313" key="2">
    <source>
        <dbReference type="EMBL" id="ABL97408.1"/>
    </source>
</evidence>
<evidence type="ECO:0008006" key="3">
    <source>
        <dbReference type="Google" id="ProtNLM"/>
    </source>
</evidence>
<keyword evidence="1" id="KW-0812">Transmembrane</keyword>